<evidence type="ECO:0000256" key="2">
    <source>
        <dbReference type="ARBA" id="ARBA00023125"/>
    </source>
</evidence>
<dbReference type="Pfam" id="PF12833">
    <property type="entry name" value="HTH_18"/>
    <property type="match status" value="1"/>
</dbReference>
<dbReference type="AlphaFoldDB" id="A0A1E5T6C9"/>
<evidence type="ECO:0000256" key="1">
    <source>
        <dbReference type="ARBA" id="ARBA00023015"/>
    </source>
</evidence>
<keyword evidence="6" id="KW-1185">Reference proteome</keyword>
<evidence type="ECO:0000259" key="4">
    <source>
        <dbReference type="PROSITE" id="PS01124"/>
    </source>
</evidence>
<proteinExistence type="predicted"/>
<dbReference type="Pfam" id="PF22200">
    <property type="entry name" value="ExsA_N"/>
    <property type="match status" value="1"/>
</dbReference>
<dbReference type="PANTHER" id="PTHR46796:SF6">
    <property type="entry name" value="ARAC SUBFAMILY"/>
    <property type="match status" value="1"/>
</dbReference>
<dbReference type="InterPro" id="IPR050204">
    <property type="entry name" value="AraC_XylS_family_regulators"/>
</dbReference>
<dbReference type="GO" id="GO:0003700">
    <property type="term" value="F:DNA-binding transcription factor activity"/>
    <property type="evidence" value="ECO:0007669"/>
    <property type="project" value="InterPro"/>
</dbReference>
<dbReference type="InterPro" id="IPR018062">
    <property type="entry name" value="HTH_AraC-typ_CS"/>
</dbReference>
<dbReference type="Proteomes" id="UP000095552">
    <property type="component" value="Unassembled WGS sequence"/>
</dbReference>
<dbReference type="SMART" id="SM00342">
    <property type="entry name" value="HTH_ARAC"/>
    <property type="match status" value="1"/>
</dbReference>
<dbReference type="InterPro" id="IPR018060">
    <property type="entry name" value="HTH_AraC"/>
</dbReference>
<sequence length="270" mass="30489">MADNQCGIVHKKTNRHTLDNHRLLSSHAITLVLQGALNVHSDDSLPLKVEANQMVLLPAGLYAITDIFAQAAGFEAIVFFFNSTFLDDYLGKSGLMKKSTSDAKRAPYKLDLPTQFGTFAKQTLSIYLDAKADNVLATTKMHEAFNLLIQTDNSELISRFRTLNTSPKKDLDTFMKAHYDKPLAVEDYATLSGRSVSTFRRAFHHQFGTSPKSWLIKQRLEKSRKLLVEEDIPIVYAAQLSGFNDVPHFIKTFQKQYNITPKQYALTQVK</sequence>
<gene>
    <name evidence="5" type="ORF">BFP71_04610</name>
</gene>
<dbReference type="PANTHER" id="PTHR46796">
    <property type="entry name" value="HTH-TYPE TRANSCRIPTIONAL ACTIVATOR RHAS-RELATED"/>
    <property type="match status" value="1"/>
</dbReference>
<name>A0A1E5T6C9_9BACT</name>
<dbReference type="EMBL" id="MDGQ01000003">
    <property type="protein sequence ID" value="OEK06942.1"/>
    <property type="molecule type" value="Genomic_DNA"/>
</dbReference>
<dbReference type="InterPro" id="IPR009057">
    <property type="entry name" value="Homeodomain-like_sf"/>
</dbReference>
<dbReference type="Gene3D" id="1.10.10.60">
    <property type="entry name" value="Homeodomain-like"/>
    <property type="match status" value="1"/>
</dbReference>
<keyword evidence="1" id="KW-0805">Transcription regulation</keyword>
<dbReference type="InterPro" id="IPR054015">
    <property type="entry name" value="ExsA-like_N"/>
</dbReference>
<dbReference type="PROSITE" id="PS00041">
    <property type="entry name" value="HTH_ARAC_FAMILY_1"/>
    <property type="match status" value="1"/>
</dbReference>
<keyword evidence="3" id="KW-0804">Transcription</keyword>
<dbReference type="STRING" id="1563681.BFP71_04610"/>
<protein>
    <recommendedName>
        <fullName evidence="4">HTH araC/xylS-type domain-containing protein</fullName>
    </recommendedName>
</protein>
<reference evidence="5 6" key="1">
    <citation type="submission" date="2016-08" db="EMBL/GenBank/DDBJ databases">
        <title>Draft genome of Fabibacter sp. strain SK-8.</title>
        <authorList>
            <person name="Wong S.-K."/>
            <person name="Hamasaki K."/>
            <person name="Yoshizawa S."/>
        </authorList>
    </citation>
    <scope>NUCLEOTIDE SEQUENCE [LARGE SCALE GENOMIC DNA]</scope>
    <source>
        <strain evidence="5 6">SK-8</strain>
    </source>
</reference>
<evidence type="ECO:0000256" key="3">
    <source>
        <dbReference type="ARBA" id="ARBA00023163"/>
    </source>
</evidence>
<dbReference type="PROSITE" id="PS01124">
    <property type="entry name" value="HTH_ARAC_FAMILY_2"/>
    <property type="match status" value="1"/>
</dbReference>
<evidence type="ECO:0000313" key="6">
    <source>
        <dbReference type="Proteomes" id="UP000095552"/>
    </source>
</evidence>
<feature type="domain" description="HTH araC/xylS-type" evidence="4">
    <location>
        <begin position="169"/>
        <end position="267"/>
    </location>
</feature>
<dbReference type="GO" id="GO:0043565">
    <property type="term" value="F:sequence-specific DNA binding"/>
    <property type="evidence" value="ECO:0007669"/>
    <property type="project" value="InterPro"/>
</dbReference>
<keyword evidence="2" id="KW-0238">DNA-binding</keyword>
<evidence type="ECO:0000313" key="5">
    <source>
        <dbReference type="EMBL" id="OEK06942.1"/>
    </source>
</evidence>
<comment type="caution">
    <text evidence="5">The sequence shown here is derived from an EMBL/GenBank/DDBJ whole genome shotgun (WGS) entry which is preliminary data.</text>
</comment>
<dbReference type="SUPFAM" id="SSF46689">
    <property type="entry name" value="Homeodomain-like"/>
    <property type="match status" value="2"/>
</dbReference>
<organism evidence="5 6">
    <name type="scientific">Roseivirga misakiensis</name>
    <dbReference type="NCBI Taxonomy" id="1563681"/>
    <lineage>
        <taxon>Bacteria</taxon>
        <taxon>Pseudomonadati</taxon>
        <taxon>Bacteroidota</taxon>
        <taxon>Cytophagia</taxon>
        <taxon>Cytophagales</taxon>
        <taxon>Roseivirgaceae</taxon>
        <taxon>Roseivirga</taxon>
    </lineage>
</organism>
<accession>A0A1E5T6C9</accession>